<evidence type="ECO:0000256" key="8">
    <source>
        <dbReference type="SAM" id="Phobius"/>
    </source>
</evidence>
<dbReference type="PANTHER" id="PTHR30012:SF0">
    <property type="entry name" value="TYPE II SECRETION SYSTEM PROTEIN F-RELATED"/>
    <property type="match status" value="1"/>
</dbReference>
<dbReference type="PANTHER" id="PTHR30012">
    <property type="entry name" value="GENERAL SECRETION PATHWAY PROTEIN"/>
    <property type="match status" value="1"/>
</dbReference>
<evidence type="ECO:0000256" key="6">
    <source>
        <dbReference type="ARBA" id="ARBA00022989"/>
    </source>
</evidence>
<keyword evidence="7 8" id="KW-0472">Membrane</keyword>
<gene>
    <name evidence="10" type="ORF">ASZ90_006864</name>
</gene>
<comment type="similarity">
    <text evidence="2">Belongs to the GSP F family.</text>
</comment>
<dbReference type="PRINTS" id="PR00812">
    <property type="entry name" value="BCTERIALGSPF"/>
</dbReference>
<evidence type="ECO:0000256" key="3">
    <source>
        <dbReference type="ARBA" id="ARBA00022475"/>
    </source>
</evidence>
<evidence type="ECO:0000256" key="2">
    <source>
        <dbReference type="ARBA" id="ARBA00005745"/>
    </source>
</evidence>
<dbReference type="AlphaFoldDB" id="A0A0W8FQY9"/>
<dbReference type="FunFam" id="1.20.81.30:FF:000001">
    <property type="entry name" value="Type II secretion system protein F"/>
    <property type="match status" value="2"/>
</dbReference>
<evidence type="ECO:0000256" key="4">
    <source>
        <dbReference type="ARBA" id="ARBA00022519"/>
    </source>
</evidence>
<dbReference type="GO" id="GO:0005886">
    <property type="term" value="C:plasma membrane"/>
    <property type="evidence" value="ECO:0007669"/>
    <property type="project" value="UniProtKB-SubCell"/>
</dbReference>
<feature type="domain" description="Type II secretion system protein GspF" evidence="9">
    <location>
        <begin position="268"/>
        <end position="389"/>
    </location>
</feature>
<feature type="transmembrane region" description="Helical" evidence="8">
    <location>
        <begin position="166"/>
        <end position="189"/>
    </location>
</feature>
<organism evidence="10">
    <name type="scientific">hydrocarbon metagenome</name>
    <dbReference type="NCBI Taxonomy" id="938273"/>
    <lineage>
        <taxon>unclassified sequences</taxon>
        <taxon>metagenomes</taxon>
        <taxon>ecological metagenomes</taxon>
    </lineage>
</organism>
<evidence type="ECO:0000313" key="10">
    <source>
        <dbReference type="EMBL" id="KUG23336.1"/>
    </source>
</evidence>
<evidence type="ECO:0000256" key="7">
    <source>
        <dbReference type="ARBA" id="ARBA00023136"/>
    </source>
</evidence>
<protein>
    <submittedName>
        <fullName evidence="10">Type iv fimbrial assembly protein pilc</fullName>
    </submittedName>
</protein>
<feature type="transmembrane region" description="Helical" evidence="8">
    <location>
        <begin position="209"/>
        <end position="235"/>
    </location>
</feature>
<dbReference type="InterPro" id="IPR018076">
    <property type="entry name" value="T2SS_GspF_dom"/>
</dbReference>
<dbReference type="Gene3D" id="1.20.81.30">
    <property type="entry name" value="Type II secretion system (T2SS), domain F"/>
    <property type="match status" value="2"/>
</dbReference>
<feature type="transmembrane region" description="Helical" evidence="8">
    <location>
        <begin position="371"/>
        <end position="394"/>
    </location>
</feature>
<sequence length="399" mass="43753">MPTYSYSSTTREGVIMEGVIEAHDEKSALNMLKNSGVIPLKIKLQKNGLISAENFGFRSAKNEVLTFTTELHALLGAGLPLDRSLNILAEIAENKKMKEIISAILRSIREGSSFSDALEKHPQIFSSLYVNMVRAGESGGVLGVVLEKLIDFLESSRELKDHIFSALIYPAILVITGIASIIVLVTYVLPKFSVIFRDMGTQLPLPTQILIVFSNIILSTWWIIILIIIAGGFALRNYLKTEKGKYNWDSLKIKITGDIILKLETARFCRTLGALLKSGVPLLQAIKNAKDIVGNYVISSGLDKISAGVKKGQGIAKPLSDAKIFPNLALSMIKVGEETGQLDTMLIKIADTYEKSLRVSIKKFVSFLEPALILSMGLLTGFIVISMLMAIFSITDIPF</sequence>
<name>A0A0W8FQY9_9ZZZZ</name>
<keyword evidence="3" id="KW-1003">Cell membrane</keyword>
<comment type="subcellular location">
    <subcellularLocation>
        <location evidence="1">Cell inner membrane</location>
        <topology evidence="1">Multi-pass membrane protein</topology>
    </subcellularLocation>
</comment>
<keyword evidence="4" id="KW-0997">Cell inner membrane</keyword>
<feature type="domain" description="Type II secretion system protein GspF" evidence="9">
    <location>
        <begin position="67"/>
        <end position="190"/>
    </location>
</feature>
<comment type="caution">
    <text evidence="10">The sequence shown here is derived from an EMBL/GenBank/DDBJ whole genome shotgun (WGS) entry which is preliminary data.</text>
</comment>
<reference evidence="10" key="1">
    <citation type="journal article" date="2015" name="Proc. Natl. Acad. Sci. U.S.A.">
        <title>Networks of energetic and metabolic interactions define dynamics in microbial communities.</title>
        <authorList>
            <person name="Embree M."/>
            <person name="Liu J.K."/>
            <person name="Al-Bassam M.M."/>
            <person name="Zengler K."/>
        </authorList>
    </citation>
    <scope>NUCLEOTIDE SEQUENCE</scope>
</reference>
<keyword evidence="6 8" id="KW-1133">Transmembrane helix</keyword>
<evidence type="ECO:0000256" key="1">
    <source>
        <dbReference type="ARBA" id="ARBA00004429"/>
    </source>
</evidence>
<dbReference type="InterPro" id="IPR003004">
    <property type="entry name" value="GspF/PilC"/>
</dbReference>
<proteinExistence type="inferred from homology"/>
<keyword evidence="5 8" id="KW-0812">Transmembrane</keyword>
<dbReference type="EMBL" id="LNQE01000912">
    <property type="protein sequence ID" value="KUG23336.1"/>
    <property type="molecule type" value="Genomic_DNA"/>
</dbReference>
<dbReference type="GO" id="GO:0015628">
    <property type="term" value="P:protein secretion by the type II secretion system"/>
    <property type="evidence" value="ECO:0007669"/>
    <property type="project" value="TreeGrafter"/>
</dbReference>
<accession>A0A0W8FQY9</accession>
<evidence type="ECO:0000256" key="5">
    <source>
        <dbReference type="ARBA" id="ARBA00022692"/>
    </source>
</evidence>
<dbReference type="Pfam" id="PF00482">
    <property type="entry name" value="T2SSF"/>
    <property type="match status" value="2"/>
</dbReference>
<evidence type="ECO:0000259" key="9">
    <source>
        <dbReference type="Pfam" id="PF00482"/>
    </source>
</evidence>
<dbReference type="InterPro" id="IPR042094">
    <property type="entry name" value="T2SS_GspF_sf"/>
</dbReference>